<evidence type="ECO:0000313" key="2">
    <source>
        <dbReference type="Proteomes" id="UP000091857"/>
    </source>
</evidence>
<comment type="caution">
    <text evidence="1">The sequence shown here is derived from an EMBL/GenBank/DDBJ whole genome shotgun (WGS) entry which is preliminary data.</text>
</comment>
<name>A0ACB7GJG6_MANES</name>
<evidence type="ECO:0000313" key="1">
    <source>
        <dbReference type="EMBL" id="KAG8639929.1"/>
    </source>
</evidence>
<sequence length="206" mass="23066">MQGNVSLQKSQLSFDNLLGFLSNTGWRKSKSQIKVGRVLFLFSRVSILGFHPFGLPFIGAREDLPSSAQLEGFLPRFGRNVYIFCVFSLLTTELMDCVHGARLCGCPSLARLVYELEVCSPVCCHPSMAWSAQIHVLFLCYQKWHKSSHYCSVAAALDLMSLLGDGHNLCFMGILLFQLQIWIVSLHEEFIGFSSSYGSLERASEI</sequence>
<dbReference type="Proteomes" id="UP000091857">
    <property type="component" value="Chromosome 13"/>
</dbReference>
<gene>
    <name evidence="1" type="ORF">MANES_13G006301v8</name>
</gene>
<dbReference type="EMBL" id="CM004399">
    <property type="protein sequence ID" value="KAG8639929.1"/>
    <property type="molecule type" value="Genomic_DNA"/>
</dbReference>
<protein>
    <submittedName>
        <fullName evidence="1">Uncharacterized protein</fullName>
    </submittedName>
</protein>
<organism evidence="1 2">
    <name type="scientific">Manihot esculenta</name>
    <name type="common">Cassava</name>
    <name type="synonym">Jatropha manihot</name>
    <dbReference type="NCBI Taxonomy" id="3983"/>
    <lineage>
        <taxon>Eukaryota</taxon>
        <taxon>Viridiplantae</taxon>
        <taxon>Streptophyta</taxon>
        <taxon>Embryophyta</taxon>
        <taxon>Tracheophyta</taxon>
        <taxon>Spermatophyta</taxon>
        <taxon>Magnoliopsida</taxon>
        <taxon>eudicotyledons</taxon>
        <taxon>Gunneridae</taxon>
        <taxon>Pentapetalae</taxon>
        <taxon>rosids</taxon>
        <taxon>fabids</taxon>
        <taxon>Malpighiales</taxon>
        <taxon>Euphorbiaceae</taxon>
        <taxon>Crotonoideae</taxon>
        <taxon>Manihoteae</taxon>
        <taxon>Manihot</taxon>
    </lineage>
</organism>
<accession>A0ACB7GJG6</accession>
<proteinExistence type="predicted"/>
<reference evidence="2" key="1">
    <citation type="journal article" date="2016" name="Nat. Biotechnol.">
        <title>Sequencing wild and cultivated cassava and related species reveals extensive interspecific hybridization and genetic diversity.</title>
        <authorList>
            <person name="Bredeson J.V."/>
            <person name="Lyons J.B."/>
            <person name="Prochnik S.E."/>
            <person name="Wu G.A."/>
            <person name="Ha C.M."/>
            <person name="Edsinger-Gonzales E."/>
            <person name="Grimwood J."/>
            <person name="Schmutz J."/>
            <person name="Rabbi I.Y."/>
            <person name="Egesi C."/>
            <person name="Nauluvula P."/>
            <person name="Lebot V."/>
            <person name="Ndunguru J."/>
            <person name="Mkamilo G."/>
            <person name="Bart R.S."/>
            <person name="Setter T.L."/>
            <person name="Gleadow R.M."/>
            <person name="Kulakow P."/>
            <person name="Ferguson M.E."/>
            <person name="Rounsley S."/>
            <person name="Rokhsar D.S."/>
        </authorList>
    </citation>
    <scope>NUCLEOTIDE SEQUENCE [LARGE SCALE GENOMIC DNA]</scope>
    <source>
        <strain evidence="2">cv. AM560-2</strain>
    </source>
</reference>
<keyword evidence="2" id="KW-1185">Reference proteome</keyword>